<dbReference type="PROSITE" id="PS51736">
    <property type="entry name" value="RECOMBINASES_3"/>
    <property type="match status" value="1"/>
</dbReference>
<dbReference type="Gene3D" id="3.90.1750.20">
    <property type="entry name" value="Putative Large Serine Recombinase, Chain B, Domain 2"/>
    <property type="match status" value="1"/>
</dbReference>
<accession>A0A1D8GBU2</accession>
<evidence type="ECO:0000313" key="5">
    <source>
        <dbReference type="Proteomes" id="UP000095743"/>
    </source>
</evidence>
<dbReference type="AlphaFoldDB" id="A0A1D8GBU2"/>
<evidence type="ECO:0000259" key="2">
    <source>
        <dbReference type="PROSITE" id="PS51736"/>
    </source>
</evidence>
<organism evidence="4 5">
    <name type="scientific">Geosporobacter ferrireducens</name>
    <dbReference type="NCBI Taxonomy" id="1424294"/>
    <lineage>
        <taxon>Bacteria</taxon>
        <taxon>Bacillati</taxon>
        <taxon>Bacillota</taxon>
        <taxon>Clostridia</taxon>
        <taxon>Peptostreptococcales</taxon>
        <taxon>Thermotaleaceae</taxon>
        <taxon>Geosporobacter</taxon>
    </lineage>
</organism>
<reference evidence="4 5" key="1">
    <citation type="submission" date="2016-09" db="EMBL/GenBank/DDBJ databases">
        <title>Genomic analysis reveals versatility of anaerobic energy metabolism of Geosporobacter ferrireducens IRF9 of phylum Firmicutes.</title>
        <authorList>
            <person name="Kim S.-J."/>
        </authorList>
    </citation>
    <scope>NUCLEOTIDE SEQUENCE [LARGE SCALE GENOMIC DNA]</scope>
    <source>
        <strain evidence="4 5">IRF9</strain>
    </source>
</reference>
<dbReference type="OrthoDB" id="9781670at2"/>
<dbReference type="PROSITE" id="PS51737">
    <property type="entry name" value="RECOMBINASE_DNA_BIND"/>
    <property type="match status" value="1"/>
</dbReference>
<evidence type="ECO:0000313" key="4">
    <source>
        <dbReference type="EMBL" id="AOT68375.1"/>
    </source>
</evidence>
<dbReference type="PANTHER" id="PTHR30461">
    <property type="entry name" value="DNA-INVERTASE FROM LAMBDOID PROPHAGE"/>
    <property type="match status" value="1"/>
</dbReference>
<dbReference type="InterPro" id="IPR011109">
    <property type="entry name" value="DNA_bind_recombinase_dom"/>
</dbReference>
<dbReference type="InterPro" id="IPR038109">
    <property type="entry name" value="DNA_bind_recomb_sf"/>
</dbReference>
<dbReference type="GO" id="GO:0003677">
    <property type="term" value="F:DNA binding"/>
    <property type="evidence" value="ECO:0007669"/>
    <property type="project" value="InterPro"/>
</dbReference>
<dbReference type="InterPro" id="IPR006119">
    <property type="entry name" value="Resolv_N"/>
</dbReference>
<dbReference type="SMART" id="SM00857">
    <property type="entry name" value="Resolvase"/>
    <property type="match status" value="1"/>
</dbReference>
<dbReference type="Pfam" id="PF07508">
    <property type="entry name" value="Recombinase"/>
    <property type="match status" value="1"/>
</dbReference>
<evidence type="ECO:0000259" key="3">
    <source>
        <dbReference type="PROSITE" id="PS51737"/>
    </source>
</evidence>
<evidence type="ECO:0008006" key="6">
    <source>
        <dbReference type="Google" id="ProtNLM"/>
    </source>
</evidence>
<keyword evidence="5" id="KW-1185">Reference proteome</keyword>
<dbReference type="EMBL" id="CP017269">
    <property type="protein sequence ID" value="AOT68375.1"/>
    <property type="molecule type" value="Genomic_DNA"/>
</dbReference>
<dbReference type="RefSeq" id="WP_069973928.1">
    <property type="nucleotide sequence ID" value="NZ_CP017269.1"/>
</dbReference>
<feature type="domain" description="Recombinase" evidence="3">
    <location>
        <begin position="155"/>
        <end position="319"/>
    </location>
</feature>
<proteinExistence type="predicted"/>
<dbReference type="Proteomes" id="UP000095743">
    <property type="component" value="Chromosome"/>
</dbReference>
<sequence length="558" mass="64721">MATAGIYVRKSKATDKGESIENQTKRGISLCEMRGWDYIIYEDYDFSGKTLDRPDFERMMKDAKNRNIDYIICYKLDRISRSVNDFSSLVEELDSLGVGFICIKDNFDTTSPMGRAMMYITAVFAQLERETIAERVRDNMIDRAKMGKWNGGPVPFGFDVQRDTIVTNGRNKKTSALTINVEEAKLVKLFYEWYIQDEGSIRSNTFRANDPINGYKTKHGALWSDNQMSRLLQNPIYCIADQEAYEYFSTQTKVQIINRREDFDGSHGLMFYNRRKPHKKTSRERDEEEWILVIGDHQGIIPGEMYKKLQNKLHINKIKAPRHGQGLSSPLTGLVRCGRCGAAMSVFTSRKSKDKSQGFWAYFRCICREQKSKLLCDNTNVRADLLEQIVVGHISGLCNNKNFITELLEGSNDELENNRIPLIAKRNKLQLELDVNDKEMKNLVIALGKGILPEIVIQSRYKELEDQKKALKKQLQEVALELENNYSETYNIDMVMKYINTFNETYEYLTIEEKKKLLKQIVKEVKVDKDKVELTLYFLPTQEFNDLSLCSYKDKDSY</sequence>
<dbReference type="InterPro" id="IPR036162">
    <property type="entry name" value="Resolvase-like_N_sf"/>
</dbReference>
<dbReference type="STRING" id="1424294.Gferi_01460"/>
<name>A0A1D8GBU2_9FIRM</name>
<dbReference type="CDD" id="cd00338">
    <property type="entry name" value="Ser_Recombinase"/>
    <property type="match status" value="1"/>
</dbReference>
<feature type="domain" description="Resolvase/invertase-type recombinase catalytic" evidence="2">
    <location>
        <begin position="3"/>
        <end position="147"/>
    </location>
</feature>
<dbReference type="InterPro" id="IPR050639">
    <property type="entry name" value="SSR_resolvase"/>
</dbReference>
<dbReference type="KEGG" id="gfe:Gferi_01460"/>
<dbReference type="Gene3D" id="3.40.50.1390">
    <property type="entry name" value="Resolvase, N-terminal catalytic domain"/>
    <property type="match status" value="1"/>
</dbReference>
<dbReference type="InterPro" id="IPR025827">
    <property type="entry name" value="Zn_ribbon_recom_dom"/>
</dbReference>
<dbReference type="Pfam" id="PF13408">
    <property type="entry name" value="Zn_ribbon_recom"/>
    <property type="match status" value="1"/>
</dbReference>
<protein>
    <recommendedName>
        <fullName evidence="6">Serine recombinase</fullName>
    </recommendedName>
</protein>
<evidence type="ECO:0000256" key="1">
    <source>
        <dbReference type="SAM" id="Coils"/>
    </source>
</evidence>
<dbReference type="GO" id="GO:0000150">
    <property type="term" value="F:DNA strand exchange activity"/>
    <property type="evidence" value="ECO:0007669"/>
    <property type="project" value="InterPro"/>
</dbReference>
<dbReference type="PANTHER" id="PTHR30461:SF23">
    <property type="entry name" value="DNA RECOMBINASE-RELATED"/>
    <property type="match status" value="1"/>
</dbReference>
<gene>
    <name evidence="4" type="ORF">Gferi_01460</name>
</gene>
<feature type="coiled-coil region" evidence="1">
    <location>
        <begin position="454"/>
        <end position="488"/>
    </location>
</feature>
<keyword evidence="1" id="KW-0175">Coiled coil</keyword>
<dbReference type="SUPFAM" id="SSF53041">
    <property type="entry name" value="Resolvase-like"/>
    <property type="match status" value="1"/>
</dbReference>
<dbReference type="Pfam" id="PF00239">
    <property type="entry name" value="Resolvase"/>
    <property type="match status" value="1"/>
</dbReference>